<organism evidence="2 3">
    <name type="scientific">Actinoalloteichus caeruleus DSM 43889</name>
    <dbReference type="NCBI Taxonomy" id="1120930"/>
    <lineage>
        <taxon>Bacteria</taxon>
        <taxon>Bacillati</taxon>
        <taxon>Actinomycetota</taxon>
        <taxon>Actinomycetes</taxon>
        <taxon>Pseudonocardiales</taxon>
        <taxon>Pseudonocardiaceae</taxon>
        <taxon>Actinoalloteichus</taxon>
        <taxon>Actinoalloteichus cyanogriseus</taxon>
    </lineage>
</organism>
<proteinExistence type="predicted"/>
<dbReference type="InterPro" id="IPR043128">
    <property type="entry name" value="Rev_trsase/Diguanyl_cyclase"/>
</dbReference>
<evidence type="ECO:0000313" key="2">
    <source>
        <dbReference type="EMBL" id="MCP2333009.1"/>
    </source>
</evidence>
<dbReference type="Proteomes" id="UP000791080">
    <property type="component" value="Unassembled WGS sequence"/>
</dbReference>
<dbReference type="RefSeq" id="WP_081715276.1">
    <property type="nucleotide sequence ID" value="NZ_AUBJ02000001.1"/>
</dbReference>
<keyword evidence="3" id="KW-1185">Reference proteome</keyword>
<accession>A0ABT1JKH6</accession>
<evidence type="ECO:0000313" key="3">
    <source>
        <dbReference type="Proteomes" id="UP000791080"/>
    </source>
</evidence>
<dbReference type="SUPFAM" id="SSF55073">
    <property type="entry name" value="Nucleotide cyclase"/>
    <property type="match status" value="1"/>
</dbReference>
<dbReference type="PROSITE" id="PS50887">
    <property type="entry name" value="GGDEF"/>
    <property type="match status" value="1"/>
</dbReference>
<dbReference type="Gene3D" id="3.30.70.270">
    <property type="match status" value="1"/>
</dbReference>
<dbReference type="PANTHER" id="PTHR44757:SF2">
    <property type="entry name" value="BIOFILM ARCHITECTURE MAINTENANCE PROTEIN MBAA"/>
    <property type="match status" value="1"/>
</dbReference>
<sequence>MGAVGTAARRGTGTVWDELVAELPVGVLLEDERGDMIAANELAGALLGLSRERLLNGRRPAGWALRDDSGAPLPDTSALLTQLRRNPGTLTLPLVVRHRATPETRLIGTYHLVSHRGRPALLVLLRPVDSPGLGEDVGRDPLTGLPGRALLFDRLEQALARADVHGTLVTLVLLDVQQLALFNSRHGFQRGDELLHLIAMRLRTGMRRDHTVARYGSDEFAVIAEHPRGNGAPIALRAREVVSQPTRLGGARLRPRLRSCWVTGDGSASVLAMMAKAEELLRAEPHAWPVPHLAGRLELPEVESG</sequence>
<gene>
    <name evidence="2" type="ORF">G443_003279</name>
</gene>
<protein>
    <submittedName>
        <fullName evidence="2">Diguanylate cyclase (GGDEF) domain-containing protein</fullName>
    </submittedName>
</protein>
<dbReference type="SMART" id="SM00267">
    <property type="entry name" value="GGDEF"/>
    <property type="match status" value="1"/>
</dbReference>
<dbReference type="EMBL" id="AUBJ02000001">
    <property type="protein sequence ID" value="MCP2333009.1"/>
    <property type="molecule type" value="Genomic_DNA"/>
</dbReference>
<reference evidence="2 3" key="2">
    <citation type="submission" date="2022-06" db="EMBL/GenBank/DDBJ databases">
        <title>Genomic Encyclopedia of Type Strains, Phase I: the one thousand microbial genomes (KMG-I) project.</title>
        <authorList>
            <person name="Kyrpides N."/>
        </authorList>
    </citation>
    <scope>NUCLEOTIDE SEQUENCE [LARGE SCALE GENOMIC DNA]</scope>
    <source>
        <strain evidence="2 3">DSM 43889</strain>
    </source>
</reference>
<dbReference type="PANTHER" id="PTHR44757">
    <property type="entry name" value="DIGUANYLATE CYCLASE DGCP"/>
    <property type="match status" value="1"/>
</dbReference>
<dbReference type="InterPro" id="IPR000160">
    <property type="entry name" value="GGDEF_dom"/>
</dbReference>
<dbReference type="InterPro" id="IPR029787">
    <property type="entry name" value="Nucleotide_cyclase"/>
</dbReference>
<name>A0ABT1JKH6_ACTCY</name>
<reference evidence="2 3" key="1">
    <citation type="submission" date="2013-07" db="EMBL/GenBank/DDBJ databases">
        <authorList>
            <consortium name="DOE Joint Genome Institute"/>
            <person name="Reeve W."/>
            <person name="Huntemann M."/>
            <person name="Han J."/>
            <person name="Chen A."/>
            <person name="Kyrpides N."/>
            <person name="Mavromatis K."/>
            <person name="Markowitz V."/>
            <person name="Palaniappan K."/>
            <person name="Ivanova N."/>
            <person name="Schaumberg A."/>
            <person name="Pati A."/>
            <person name="Liolios K."/>
            <person name="Nordberg H.P."/>
            <person name="Cantor M.N."/>
            <person name="Hua S.X."/>
            <person name="Woyke T."/>
        </authorList>
    </citation>
    <scope>NUCLEOTIDE SEQUENCE [LARGE SCALE GENOMIC DNA]</scope>
    <source>
        <strain evidence="2 3">DSM 43889</strain>
    </source>
</reference>
<dbReference type="Pfam" id="PF00990">
    <property type="entry name" value="GGDEF"/>
    <property type="match status" value="1"/>
</dbReference>
<dbReference type="CDD" id="cd01949">
    <property type="entry name" value="GGDEF"/>
    <property type="match status" value="1"/>
</dbReference>
<dbReference type="NCBIfam" id="TIGR00254">
    <property type="entry name" value="GGDEF"/>
    <property type="match status" value="1"/>
</dbReference>
<comment type="caution">
    <text evidence="2">The sequence shown here is derived from an EMBL/GenBank/DDBJ whole genome shotgun (WGS) entry which is preliminary data.</text>
</comment>
<dbReference type="InterPro" id="IPR052155">
    <property type="entry name" value="Biofilm_reg_signaling"/>
</dbReference>
<evidence type="ECO:0000259" key="1">
    <source>
        <dbReference type="PROSITE" id="PS50887"/>
    </source>
</evidence>
<feature type="domain" description="GGDEF" evidence="1">
    <location>
        <begin position="167"/>
        <end position="304"/>
    </location>
</feature>